<dbReference type="InterPro" id="IPR017970">
    <property type="entry name" value="Homeobox_CS"/>
</dbReference>
<evidence type="ECO:0000313" key="9">
    <source>
        <dbReference type="EMBL" id="KAK4136744.1"/>
    </source>
</evidence>
<dbReference type="GO" id="GO:0000976">
    <property type="term" value="F:transcription cis-regulatory region binding"/>
    <property type="evidence" value="ECO:0007669"/>
    <property type="project" value="TreeGrafter"/>
</dbReference>
<evidence type="ECO:0000256" key="3">
    <source>
        <dbReference type="ARBA" id="ARBA00023155"/>
    </source>
</evidence>
<dbReference type="AlphaFoldDB" id="A0AAN6UPV1"/>
<dbReference type="EMBL" id="MU853403">
    <property type="protein sequence ID" value="KAK4136744.1"/>
    <property type="molecule type" value="Genomic_DNA"/>
</dbReference>
<keyword evidence="2 5" id="KW-0238">DNA-binding</keyword>
<feature type="region of interest" description="Disordered" evidence="7">
    <location>
        <begin position="278"/>
        <end position="350"/>
    </location>
</feature>
<sequence>MDEHALLTRLESDQSTMDPRAPSSPSEPSTPPAPSPDAACDGLLNSPDSSNPAPSGSQSSLEPSQDPSALAVDEERHPKGKRKRTAAKDKAVLETAYNANPKPDKAARLDIVKRVSLNEKEVQIWFQNRRQNDRRKSRPLSPQEIAALRYGGMHVVAHLIPSDPLHDSSFSSDNSSLSLGVPDMSRPQFPPPSPPHCDLATSNSSDEAEKVQETPQEARSWEARGSVSNGESAAPVSAEREPRQLLSRSFSGSIGYLANRWNTASSFSTPPLSRDDSFRLDDLTSSCPATIPSGSILPPPSSQPSRFRLSMSLEGKAEVVPSIPSPPRRSVAPPTPETLYGLGPTRRPELQRSYSTPTITLPPISMITSSLPQTNSQPLPPRLTRGRSRDVHAWEFCCDAENREDALTAQAKHESRGSAIAAISLLRSTSATGGSPLQQSSGAKRTATMSKAAPRNEMAKRAKLSRTTSSVARMQTTLGPSDKHNIQRDFNKLSAKPKASPLVSLSGHDSDKENWSPDEDGNPRPSFRHAPRTNGTSWGRRPLPSGPSKIDKKQPRRTPARVLLEGRNPAFLSNRANTAPTGGFRRGKRAQSPLDIYEDAENNNSPASRRPAALDDEVERFMRGQVSPSKKGDVDAVAGLLSLSQGNWR</sequence>
<dbReference type="Proteomes" id="UP001304895">
    <property type="component" value="Unassembled WGS sequence"/>
</dbReference>
<evidence type="ECO:0000256" key="4">
    <source>
        <dbReference type="ARBA" id="ARBA00023242"/>
    </source>
</evidence>
<accession>A0AAN6UPV1</accession>
<evidence type="ECO:0000313" key="10">
    <source>
        <dbReference type="Proteomes" id="UP001304895"/>
    </source>
</evidence>
<evidence type="ECO:0000259" key="8">
    <source>
        <dbReference type="PROSITE" id="PS50071"/>
    </source>
</evidence>
<feature type="region of interest" description="Disordered" evidence="7">
    <location>
        <begin position="1"/>
        <end position="104"/>
    </location>
</feature>
<keyword evidence="4 5" id="KW-0539">Nucleus</keyword>
<comment type="subcellular location">
    <subcellularLocation>
        <location evidence="1 5 6">Nucleus</location>
    </subcellularLocation>
</comment>
<feature type="domain" description="Homeobox" evidence="8">
    <location>
        <begin position="76"/>
        <end position="136"/>
    </location>
</feature>
<dbReference type="InterPro" id="IPR001356">
    <property type="entry name" value="HD"/>
</dbReference>
<evidence type="ECO:0000256" key="2">
    <source>
        <dbReference type="ARBA" id="ARBA00023125"/>
    </source>
</evidence>
<evidence type="ECO:0000256" key="5">
    <source>
        <dbReference type="PROSITE-ProRule" id="PRU00108"/>
    </source>
</evidence>
<feature type="region of interest" description="Disordered" evidence="7">
    <location>
        <begin position="167"/>
        <end position="241"/>
    </location>
</feature>
<feature type="compositionally biased region" description="Polar residues" evidence="7">
    <location>
        <begin position="430"/>
        <end position="449"/>
    </location>
</feature>
<dbReference type="SMART" id="SM00389">
    <property type="entry name" value="HOX"/>
    <property type="match status" value="1"/>
</dbReference>
<protein>
    <recommendedName>
        <fullName evidence="8">Homeobox domain-containing protein</fullName>
    </recommendedName>
</protein>
<comment type="caution">
    <text evidence="9">The sequence shown here is derived from an EMBL/GenBank/DDBJ whole genome shotgun (WGS) entry which is preliminary data.</text>
</comment>
<feature type="compositionally biased region" description="Low complexity" evidence="7">
    <location>
        <begin position="167"/>
        <end position="187"/>
    </location>
</feature>
<dbReference type="PANTHER" id="PTHR24323">
    <property type="entry name" value="CEH-10 HOMEODOMAIN-CONTAINING HOMOLOG"/>
    <property type="match status" value="1"/>
</dbReference>
<dbReference type="Pfam" id="PF00046">
    <property type="entry name" value="Homeodomain"/>
    <property type="match status" value="1"/>
</dbReference>
<evidence type="ECO:0000256" key="6">
    <source>
        <dbReference type="RuleBase" id="RU000682"/>
    </source>
</evidence>
<evidence type="ECO:0000256" key="7">
    <source>
        <dbReference type="SAM" id="MobiDB-lite"/>
    </source>
</evidence>
<feature type="compositionally biased region" description="Basic and acidic residues" evidence="7">
    <location>
        <begin position="1"/>
        <end position="12"/>
    </location>
</feature>
<dbReference type="InterPro" id="IPR009057">
    <property type="entry name" value="Homeodomain-like_sf"/>
</dbReference>
<feature type="DNA-binding region" description="Homeobox" evidence="5">
    <location>
        <begin position="78"/>
        <end position="137"/>
    </location>
</feature>
<evidence type="ECO:0000256" key="1">
    <source>
        <dbReference type="ARBA" id="ARBA00004123"/>
    </source>
</evidence>
<dbReference type="Gene3D" id="1.10.10.60">
    <property type="entry name" value="Homeodomain-like"/>
    <property type="match status" value="1"/>
</dbReference>
<keyword evidence="10" id="KW-1185">Reference proteome</keyword>
<proteinExistence type="predicted"/>
<feature type="compositionally biased region" description="Basic and acidic residues" evidence="7">
    <location>
        <begin position="481"/>
        <end position="491"/>
    </location>
</feature>
<dbReference type="GO" id="GO:0000981">
    <property type="term" value="F:DNA-binding transcription factor activity, RNA polymerase II-specific"/>
    <property type="evidence" value="ECO:0007669"/>
    <property type="project" value="InterPro"/>
</dbReference>
<dbReference type="GO" id="GO:0005634">
    <property type="term" value="C:nucleus"/>
    <property type="evidence" value="ECO:0007669"/>
    <property type="project" value="UniProtKB-SubCell"/>
</dbReference>
<feature type="compositionally biased region" description="Polar residues" evidence="7">
    <location>
        <begin position="465"/>
        <end position="479"/>
    </location>
</feature>
<dbReference type="PROSITE" id="PS50071">
    <property type="entry name" value="HOMEOBOX_2"/>
    <property type="match status" value="1"/>
</dbReference>
<dbReference type="SUPFAM" id="SSF46689">
    <property type="entry name" value="Homeodomain-like"/>
    <property type="match status" value="1"/>
</dbReference>
<dbReference type="PROSITE" id="PS00027">
    <property type="entry name" value="HOMEOBOX_1"/>
    <property type="match status" value="1"/>
</dbReference>
<dbReference type="PANTHER" id="PTHR24323:SF7">
    <property type="entry name" value="HOMEOBOX DOMAIN-CONTAINING PROTEIN"/>
    <property type="match status" value="1"/>
</dbReference>
<organism evidence="9 10">
    <name type="scientific">Trichocladium antarcticum</name>
    <dbReference type="NCBI Taxonomy" id="1450529"/>
    <lineage>
        <taxon>Eukaryota</taxon>
        <taxon>Fungi</taxon>
        <taxon>Dikarya</taxon>
        <taxon>Ascomycota</taxon>
        <taxon>Pezizomycotina</taxon>
        <taxon>Sordariomycetes</taxon>
        <taxon>Sordariomycetidae</taxon>
        <taxon>Sordariales</taxon>
        <taxon>Chaetomiaceae</taxon>
        <taxon>Trichocladium</taxon>
    </lineage>
</organism>
<dbReference type="InterPro" id="IPR051775">
    <property type="entry name" value="Homeobox_domain"/>
</dbReference>
<feature type="region of interest" description="Disordered" evidence="7">
    <location>
        <begin position="430"/>
        <end position="615"/>
    </location>
</feature>
<reference evidence="9" key="1">
    <citation type="journal article" date="2023" name="Mol. Phylogenet. Evol.">
        <title>Genome-scale phylogeny and comparative genomics of the fungal order Sordariales.</title>
        <authorList>
            <person name="Hensen N."/>
            <person name="Bonometti L."/>
            <person name="Westerberg I."/>
            <person name="Brannstrom I.O."/>
            <person name="Guillou S."/>
            <person name="Cros-Aarteil S."/>
            <person name="Calhoun S."/>
            <person name="Haridas S."/>
            <person name="Kuo A."/>
            <person name="Mondo S."/>
            <person name="Pangilinan J."/>
            <person name="Riley R."/>
            <person name="LaButti K."/>
            <person name="Andreopoulos B."/>
            <person name="Lipzen A."/>
            <person name="Chen C."/>
            <person name="Yan M."/>
            <person name="Daum C."/>
            <person name="Ng V."/>
            <person name="Clum A."/>
            <person name="Steindorff A."/>
            <person name="Ohm R.A."/>
            <person name="Martin F."/>
            <person name="Silar P."/>
            <person name="Natvig D.O."/>
            <person name="Lalanne C."/>
            <person name="Gautier V."/>
            <person name="Ament-Velasquez S.L."/>
            <person name="Kruys A."/>
            <person name="Hutchinson M.I."/>
            <person name="Powell A.J."/>
            <person name="Barry K."/>
            <person name="Miller A.N."/>
            <person name="Grigoriev I.V."/>
            <person name="Debuchy R."/>
            <person name="Gladieux P."/>
            <person name="Hiltunen Thoren M."/>
            <person name="Johannesson H."/>
        </authorList>
    </citation>
    <scope>NUCLEOTIDE SEQUENCE</scope>
    <source>
        <strain evidence="9">CBS 123565</strain>
    </source>
</reference>
<reference evidence="9" key="2">
    <citation type="submission" date="2023-05" db="EMBL/GenBank/DDBJ databases">
        <authorList>
            <consortium name="Lawrence Berkeley National Laboratory"/>
            <person name="Steindorff A."/>
            <person name="Hensen N."/>
            <person name="Bonometti L."/>
            <person name="Westerberg I."/>
            <person name="Brannstrom I.O."/>
            <person name="Guillou S."/>
            <person name="Cros-Aarteil S."/>
            <person name="Calhoun S."/>
            <person name="Haridas S."/>
            <person name="Kuo A."/>
            <person name="Mondo S."/>
            <person name="Pangilinan J."/>
            <person name="Riley R."/>
            <person name="Labutti K."/>
            <person name="Andreopoulos B."/>
            <person name="Lipzen A."/>
            <person name="Chen C."/>
            <person name="Yanf M."/>
            <person name="Daum C."/>
            <person name="Ng V."/>
            <person name="Clum A."/>
            <person name="Ohm R."/>
            <person name="Martin F."/>
            <person name="Silar P."/>
            <person name="Natvig D."/>
            <person name="Lalanne C."/>
            <person name="Gautier V."/>
            <person name="Ament-Velasquez S.L."/>
            <person name="Kruys A."/>
            <person name="Hutchinson M.I."/>
            <person name="Powell A.J."/>
            <person name="Barry K."/>
            <person name="Miller A.N."/>
            <person name="Grigoriev I.V."/>
            <person name="Debuchy R."/>
            <person name="Gladieux P."/>
            <person name="Thoren M.H."/>
            <person name="Johannesson H."/>
        </authorList>
    </citation>
    <scope>NUCLEOTIDE SEQUENCE</scope>
    <source>
        <strain evidence="9">CBS 123565</strain>
    </source>
</reference>
<dbReference type="CDD" id="cd00086">
    <property type="entry name" value="homeodomain"/>
    <property type="match status" value="1"/>
</dbReference>
<feature type="compositionally biased region" description="Low complexity" evidence="7">
    <location>
        <begin position="49"/>
        <end position="60"/>
    </location>
</feature>
<gene>
    <name evidence="9" type="ORF">BT67DRAFT_189873</name>
</gene>
<keyword evidence="3 5" id="KW-0371">Homeobox</keyword>
<name>A0AAN6UPV1_9PEZI</name>